<dbReference type="SUPFAM" id="SSF56645">
    <property type="entry name" value="Acyl-CoA dehydrogenase NM domain-like"/>
    <property type="match status" value="1"/>
</dbReference>
<dbReference type="PROSITE" id="PS00072">
    <property type="entry name" value="ACYL_COA_DH_1"/>
    <property type="match status" value="1"/>
</dbReference>
<dbReference type="InterPro" id="IPR046373">
    <property type="entry name" value="Acyl-CoA_Oxase/DH_mid-dom_sf"/>
</dbReference>
<evidence type="ECO:0000256" key="6">
    <source>
        <dbReference type="ARBA" id="ARBA00022827"/>
    </source>
</evidence>
<dbReference type="InterPro" id="IPR009100">
    <property type="entry name" value="AcylCoA_DH/oxidase_NM_dom_sf"/>
</dbReference>
<comment type="similarity">
    <text evidence="3 8">Belongs to the acyl-CoA dehydrogenase family.</text>
</comment>
<evidence type="ECO:0000256" key="4">
    <source>
        <dbReference type="ARBA" id="ARBA00022456"/>
    </source>
</evidence>
<dbReference type="InterPro" id="IPR006091">
    <property type="entry name" value="Acyl-CoA_Oxase/DH_mid-dom"/>
</dbReference>
<feature type="domain" description="Acyl-CoA oxidase/dehydrogenase middle" evidence="10">
    <location>
        <begin position="122"/>
        <end position="216"/>
    </location>
</feature>
<reference evidence="13" key="2">
    <citation type="journal article" date="2018" name="Environ. Microbiol.">
        <title>Bloom of a denitrifying methanotroph, 'Candidatus Methylomirabilis limnetica', in a deep stratified lake.</title>
        <authorList>
            <person name="Graf J.S."/>
            <person name="Mayr M.J."/>
            <person name="Marchant H.K."/>
            <person name="Tienken D."/>
            <person name="Hach P.F."/>
            <person name="Brand A."/>
            <person name="Schubert C.J."/>
            <person name="Kuypers M.M."/>
            <person name="Milucka J."/>
        </authorList>
    </citation>
    <scope>NUCLEOTIDE SEQUENCE [LARGE SCALE GENOMIC DNA]</scope>
    <source>
        <strain evidence="13">Zug</strain>
    </source>
</reference>
<dbReference type="InterPro" id="IPR013786">
    <property type="entry name" value="AcylCoA_DH/ox_N"/>
</dbReference>
<sequence length="399" mass="43908">MDISLTPDHEAVRDATREFCRHEILPHLRDWERAEQIPADIVPKMAAQGLLGLCIPRRYGGLGLDYLSLGIVCEELERADTAFRVLIAVHLALNSLALLQWGSEEQKQRYLIPQTSGEKLAAFALTEPDAGSDVAGIRATARRDGKHYILNGEKTWISLADVADHFLVFAYTDRGAGHRGISAFIVERGFAGVSSSSLHHKLGGRIGNTGSIALQEVRVPADNRVGAEGEGLTIALSALDNGRYAVAAGAVGLMEACLEASVSYAEQRQSFGQPIGKHQLIQQKIARMVAGRDIGRLLYYQVGWLKNQGTRCTREVSLAKWMNCDNAFRAADDAVQIHGAYGYSDEFPVERYFRNARGSLIYEGTQEIHQLIQAEYALGYRTNKPLSRPLPPYPFEGDA</sequence>
<dbReference type="GO" id="GO:0050660">
    <property type="term" value="F:flavin adenine dinucleotide binding"/>
    <property type="evidence" value="ECO:0007669"/>
    <property type="project" value="InterPro"/>
</dbReference>
<dbReference type="InterPro" id="IPR009075">
    <property type="entry name" value="AcylCo_DH/oxidase_C"/>
</dbReference>
<dbReference type="Proteomes" id="UP000241436">
    <property type="component" value="Unassembled WGS sequence"/>
</dbReference>
<dbReference type="SUPFAM" id="SSF47203">
    <property type="entry name" value="Acyl-CoA dehydrogenase C-terminal domain-like"/>
    <property type="match status" value="1"/>
</dbReference>
<accession>A0A2T4TVH2</accession>
<dbReference type="Gene3D" id="1.10.540.10">
    <property type="entry name" value="Acyl-CoA dehydrogenase/oxidase, N-terminal domain"/>
    <property type="match status" value="1"/>
</dbReference>
<evidence type="ECO:0000256" key="5">
    <source>
        <dbReference type="ARBA" id="ARBA00022630"/>
    </source>
</evidence>
<keyword evidence="7 8" id="KW-0560">Oxidoreductase</keyword>
<comment type="cofactor">
    <cofactor evidence="1 8">
        <name>FAD</name>
        <dbReference type="ChEBI" id="CHEBI:57692"/>
    </cofactor>
</comment>
<comment type="caution">
    <text evidence="12">The sequence shown here is derived from an EMBL/GenBank/DDBJ whole genome shotgun (WGS) entry which is preliminary data.</text>
</comment>
<keyword evidence="5 8" id="KW-0285">Flavoprotein</keyword>
<comment type="pathway">
    <text evidence="2">Amino-acid degradation; L-valine degradation.</text>
</comment>
<evidence type="ECO:0000256" key="7">
    <source>
        <dbReference type="ARBA" id="ARBA00023002"/>
    </source>
</evidence>
<evidence type="ECO:0000256" key="3">
    <source>
        <dbReference type="ARBA" id="ARBA00009347"/>
    </source>
</evidence>
<dbReference type="Pfam" id="PF00441">
    <property type="entry name" value="Acyl-CoA_dh_1"/>
    <property type="match status" value="1"/>
</dbReference>
<dbReference type="FunFam" id="1.20.140.10:FF:000001">
    <property type="entry name" value="Acyl-CoA dehydrogenase"/>
    <property type="match status" value="1"/>
</dbReference>
<name>A0A2T4TVH2_9BACT</name>
<dbReference type="PANTHER" id="PTHR43884:SF12">
    <property type="entry name" value="ISOVALERYL-COA DEHYDROGENASE, MITOCHONDRIAL-RELATED"/>
    <property type="match status" value="1"/>
</dbReference>
<dbReference type="PANTHER" id="PTHR43884">
    <property type="entry name" value="ACYL-COA DEHYDROGENASE"/>
    <property type="match status" value="1"/>
</dbReference>
<dbReference type="OrthoDB" id="9802447at2"/>
<dbReference type="Pfam" id="PF02770">
    <property type="entry name" value="Acyl-CoA_dh_M"/>
    <property type="match status" value="1"/>
</dbReference>
<evidence type="ECO:0000259" key="11">
    <source>
        <dbReference type="Pfam" id="PF02771"/>
    </source>
</evidence>
<dbReference type="InterPro" id="IPR037069">
    <property type="entry name" value="AcylCoA_DH/ox_N_sf"/>
</dbReference>
<dbReference type="FunFam" id="1.10.540.10:FF:000002">
    <property type="entry name" value="Acyl-CoA dehydrogenase FadE19"/>
    <property type="match status" value="1"/>
</dbReference>
<organism evidence="12 13">
    <name type="scientific">Candidatus Methylomirabilis limnetica</name>
    <dbReference type="NCBI Taxonomy" id="2033718"/>
    <lineage>
        <taxon>Bacteria</taxon>
        <taxon>Candidatus Methylomirabilota</taxon>
        <taxon>Candidatus Methylomirabilia</taxon>
        <taxon>Candidatus Methylomirabilales</taxon>
        <taxon>Candidatus Methylomirabilaceae</taxon>
        <taxon>Candidatus Methylomirabilis</taxon>
    </lineage>
</organism>
<evidence type="ECO:0000256" key="2">
    <source>
        <dbReference type="ARBA" id="ARBA00005109"/>
    </source>
</evidence>
<dbReference type="InterPro" id="IPR036250">
    <property type="entry name" value="AcylCo_DH-like_C"/>
</dbReference>
<dbReference type="InterPro" id="IPR006089">
    <property type="entry name" value="Acyl-CoA_DH_CS"/>
</dbReference>
<dbReference type="PIRSF" id="PIRSF016578">
    <property type="entry name" value="HsaA"/>
    <property type="match status" value="1"/>
</dbReference>
<evidence type="ECO:0000313" key="12">
    <source>
        <dbReference type="EMBL" id="PTL35111.1"/>
    </source>
</evidence>
<dbReference type="AlphaFoldDB" id="A0A2T4TVH2"/>
<protein>
    <submittedName>
        <fullName evidence="12">Butyryl-CoA dehydrogenase</fullName>
    </submittedName>
</protein>
<dbReference type="Gene3D" id="1.20.140.10">
    <property type="entry name" value="Butyryl-CoA Dehydrogenase, subunit A, domain 3"/>
    <property type="match status" value="1"/>
</dbReference>
<dbReference type="RefSeq" id="WP_107563722.1">
    <property type="nucleotide sequence ID" value="NZ_NVQC01000030.1"/>
</dbReference>
<feature type="domain" description="Acyl-CoA dehydrogenase/oxidase N-terminal" evidence="11">
    <location>
        <begin position="6"/>
        <end position="118"/>
    </location>
</feature>
<reference evidence="12 13" key="1">
    <citation type="submission" date="2017-09" db="EMBL/GenBank/DDBJ databases">
        <title>Bloom of a denitrifying methanotroph, Candidatus Methylomirabilis limnetica, in a deep stratified lake.</title>
        <authorList>
            <person name="Graf J.S."/>
            <person name="Marchant H.K."/>
            <person name="Tienken D."/>
            <person name="Hach P.F."/>
            <person name="Brand A."/>
            <person name="Schubert C.J."/>
            <person name="Kuypers M.M."/>
            <person name="Milucka J."/>
        </authorList>
    </citation>
    <scope>NUCLEOTIDE SEQUENCE [LARGE SCALE GENOMIC DNA]</scope>
    <source>
        <strain evidence="12 13">Zug</strain>
    </source>
</reference>
<evidence type="ECO:0000259" key="10">
    <source>
        <dbReference type="Pfam" id="PF02770"/>
    </source>
</evidence>
<keyword evidence="6 8" id="KW-0274">FAD</keyword>
<dbReference type="EMBL" id="NVQC01000030">
    <property type="protein sequence ID" value="PTL35111.1"/>
    <property type="molecule type" value="Genomic_DNA"/>
</dbReference>
<evidence type="ECO:0000259" key="9">
    <source>
        <dbReference type="Pfam" id="PF00441"/>
    </source>
</evidence>
<evidence type="ECO:0000256" key="1">
    <source>
        <dbReference type="ARBA" id="ARBA00001974"/>
    </source>
</evidence>
<dbReference type="Gene3D" id="2.40.110.10">
    <property type="entry name" value="Butyryl-CoA Dehydrogenase, subunit A, domain 2"/>
    <property type="match status" value="1"/>
</dbReference>
<evidence type="ECO:0000256" key="8">
    <source>
        <dbReference type="RuleBase" id="RU362125"/>
    </source>
</evidence>
<feature type="domain" description="Acyl-CoA dehydrogenase/oxidase C-terminal" evidence="9">
    <location>
        <begin position="229"/>
        <end position="375"/>
    </location>
</feature>
<dbReference type="GO" id="GO:0009083">
    <property type="term" value="P:branched-chain amino acid catabolic process"/>
    <property type="evidence" value="ECO:0007669"/>
    <property type="project" value="UniProtKB-KW"/>
</dbReference>
<proteinExistence type="inferred from homology"/>
<dbReference type="Pfam" id="PF02771">
    <property type="entry name" value="Acyl-CoA_dh_N"/>
    <property type="match status" value="1"/>
</dbReference>
<gene>
    <name evidence="12" type="ORF">CLG94_11555</name>
</gene>
<keyword evidence="4" id="KW-0101">Branched-chain amino acid catabolism</keyword>
<keyword evidence="13" id="KW-1185">Reference proteome</keyword>
<dbReference type="FunFam" id="2.40.110.10:FF:000001">
    <property type="entry name" value="Acyl-CoA dehydrogenase, mitochondrial"/>
    <property type="match status" value="1"/>
</dbReference>
<dbReference type="GO" id="GO:0003995">
    <property type="term" value="F:acyl-CoA dehydrogenase activity"/>
    <property type="evidence" value="ECO:0007669"/>
    <property type="project" value="InterPro"/>
</dbReference>
<evidence type="ECO:0000313" key="13">
    <source>
        <dbReference type="Proteomes" id="UP000241436"/>
    </source>
</evidence>